<comment type="subcellular location">
    <subcellularLocation>
        <location evidence="2">Endoplasmic reticulum membrane</location>
        <topology evidence="2">Multi-pass membrane protein</topology>
    </subcellularLocation>
</comment>
<dbReference type="Pfam" id="PF13639">
    <property type="entry name" value="zf-RING_2"/>
    <property type="match status" value="1"/>
</dbReference>
<evidence type="ECO:0000256" key="14">
    <source>
        <dbReference type="ARBA" id="ARBA00023136"/>
    </source>
</evidence>
<feature type="transmembrane region" description="Helical" evidence="17">
    <location>
        <begin position="129"/>
        <end position="154"/>
    </location>
</feature>
<dbReference type="PANTHER" id="PTHR22763">
    <property type="entry name" value="RING ZINC FINGER PROTEIN"/>
    <property type="match status" value="1"/>
</dbReference>
<dbReference type="CDD" id="cd16479">
    <property type="entry name" value="RING-H2_synoviolin"/>
    <property type="match status" value="1"/>
</dbReference>
<evidence type="ECO:0000259" key="18">
    <source>
        <dbReference type="PROSITE" id="PS50089"/>
    </source>
</evidence>
<dbReference type="InterPro" id="IPR058051">
    <property type="entry name" value="Znf_RING_synoviolin"/>
</dbReference>
<keyword evidence="20" id="KW-1185">Reference proteome</keyword>
<gene>
    <name evidence="19" type="ORF">A4U43_C05F4850</name>
</gene>
<dbReference type="SMART" id="SM00184">
    <property type="entry name" value="RING"/>
    <property type="match status" value="1"/>
</dbReference>
<evidence type="ECO:0000256" key="3">
    <source>
        <dbReference type="ARBA" id="ARBA00004906"/>
    </source>
</evidence>
<keyword evidence="12" id="KW-0862">Zinc</keyword>
<comment type="catalytic activity">
    <reaction evidence="1">
        <text>S-ubiquitinyl-[E2 ubiquitin-conjugating enzyme]-L-cysteine + [acceptor protein]-L-lysine = [E2 ubiquitin-conjugating enzyme]-L-cysteine + N(6)-ubiquitinyl-[acceptor protein]-L-lysine.</text>
        <dbReference type="EC" id="2.3.2.27"/>
    </reaction>
</comment>
<comment type="similarity">
    <text evidence="4">Belongs to the HRD1 family.</text>
</comment>
<dbReference type="OMA" id="ANLTMFT"/>
<reference evidence="20" key="1">
    <citation type="journal article" date="2017" name="Nat. Commun.">
        <title>The asparagus genome sheds light on the origin and evolution of a young Y chromosome.</title>
        <authorList>
            <person name="Harkess A."/>
            <person name="Zhou J."/>
            <person name="Xu C."/>
            <person name="Bowers J.E."/>
            <person name="Van der Hulst R."/>
            <person name="Ayyampalayam S."/>
            <person name="Mercati F."/>
            <person name="Riccardi P."/>
            <person name="McKain M.R."/>
            <person name="Kakrana A."/>
            <person name="Tang H."/>
            <person name="Ray J."/>
            <person name="Groenendijk J."/>
            <person name="Arikit S."/>
            <person name="Mathioni S.M."/>
            <person name="Nakano M."/>
            <person name="Shan H."/>
            <person name="Telgmann-Rauber A."/>
            <person name="Kanno A."/>
            <person name="Yue Z."/>
            <person name="Chen H."/>
            <person name="Li W."/>
            <person name="Chen Y."/>
            <person name="Xu X."/>
            <person name="Zhang Y."/>
            <person name="Luo S."/>
            <person name="Chen H."/>
            <person name="Gao J."/>
            <person name="Mao Z."/>
            <person name="Pires J.C."/>
            <person name="Luo M."/>
            <person name="Kudrna D."/>
            <person name="Wing R.A."/>
            <person name="Meyers B.C."/>
            <person name="Yi K."/>
            <person name="Kong H."/>
            <person name="Lavrijsen P."/>
            <person name="Sunseri F."/>
            <person name="Falavigna A."/>
            <person name="Ye Y."/>
            <person name="Leebens-Mack J.H."/>
            <person name="Chen G."/>
        </authorList>
    </citation>
    <scope>NUCLEOTIDE SEQUENCE [LARGE SCALE GENOMIC DNA]</scope>
    <source>
        <strain evidence="20">cv. DH0086</strain>
    </source>
</reference>
<keyword evidence="8" id="KW-0479">Metal-binding</keyword>
<feature type="region of interest" description="Disordered" evidence="16">
    <location>
        <begin position="381"/>
        <end position="405"/>
    </location>
</feature>
<keyword evidence="7 17" id="KW-0812">Transmembrane</keyword>
<evidence type="ECO:0000256" key="12">
    <source>
        <dbReference type="ARBA" id="ARBA00022833"/>
    </source>
</evidence>
<dbReference type="InterPro" id="IPR057992">
    <property type="entry name" value="TPR_SYVN1_N"/>
</dbReference>
<dbReference type="Pfam" id="PF25563">
    <property type="entry name" value="TPR_SYVN1_N"/>
    <property type="match status" value="1"/>
</dbReference>
<comment type="pathway">
    <text evidence="3">Protein modification; protein ubiquitination.</text>
</comment>
<evidence type="ECO:0000256" key="5">
    <source>
        <dbReference type="ARBA" id="ARBA00012483"/>
    </source>
</evidence>
<dbReference type="GO" id="GO:0061630">
    <property type="term" value="F:ubiquitin protein ligase activity"/>
    <property type="evidence" value="ECO:0007669"/>
    <property type="project" value="UniProtKB-EC"/>
</dbReference>
<evidence type="ECO:0000256" key="15">
    <source>
        <dbReference type="PROSITE-ProRule" id="PRU00175"/>
    </source>
</evidence>
<dbReference type="PANTHER" id="PTHR22763:SF184">
    <property type="entry name" value="E3 UBIQUITIN-PROTEIN LIGASE SYNOVIOLIN"/>
    <property type="match status" value="1"/>
</dbReference>
<dbReference type="EMBL" id="CM007385">
    <property type="protein sequence ID" value="ONK67889.1"/>
    <property type="molecule type" value="Genomic_DNA"/>
</dbReference>
<keyword evidence="14 17" id="KW-0472">Membrane</keyword>
<evidence type="ECO:0000313" key="19">
    <source>
        <dbReference type="EMBL" id="ONK67889.1"/>
    </source>
</evidence>
<dbReference type="EC" id="2.3.2.27" evidence="5"/>
<name>A0A5P1ET41_ASPOF</name>
<evidence type="ECO:0000256" key="16">
    <source>
        <dbReference type="SAM" id="MobiDB-lite"/>
    </source>
</evidence>
<evidence type="ECO:0000256" key="1">
    <source>
        <dbReference type="ARBA" id="ARBA00000900"/>
    </source>
</evidence>
<feature type="transmembrane region" description="Helical" evidence="17">
    <location>
        <begin position="45"/>
        <end position="64"/>
    </location>
</feature>
<dbReference type="Proteomes" id="UP000243459">
    <property type="component" value="Chromosome 5"/>
</dbReference>
<keyword evidence="9 15" id="KW-0863">Zinc-finger</keyword>
<evidence type="ECO:0000256" key="8">
    <source>
        <dbReference type="ARBA" id="ARBA00022723"/>
    </source>
</evidence>
<sequence length="519" mass="58321">MDLGAAALCSEFPNDRVDKLAMSLEIQSNLYFHTIVTGLAEMLRLQTYAGFSFLAVITVIYHAFNSRGQFYPAMVYLSTSKVCFVLLLNMVLVFMCILWQLVKLLFLGTLREAEIERLNEQVWREIMEILFAITIFRQDFSVTTLGMITTLLMIKSLHWLAQKRVDHIETAPSVSLLSHVRIASFLVFLLVVDCVLLHRPLKSFIQTKKASVALFFLFEYTILASTTMSTLLKYAFYVCDVIMEGQWEKKAVFTFYLELVRDLVNLSLYILFFLVIFAHYGLPLHLIRELYETFRSFRIRIADYIRYRKVTSNVDERFPSATPEEINASDATCIICREEMLTAKKLHCGHLFHVHCLRSWLERQNICPTCRALVIPPENGSAASGQQARSTPASTSPQGSEDVHLSPDQARLKAAALAASVYERSFVCSPPGTNIGSSGYSSVSYGNMPATPAPAIGNPDPKISMLKAREAFIQTQIEILRSELQAVQKQKKDEDKASIGDADGAVSDIKGKAIVNASL</sequence>
<dbReference type="AlphaFoldDB" id="A0A5P1ET41"/>
<feature type="transmembrane region" description="Helical" evidence="17">
    <location>
        <begin position="174"/>
        <end position="198"/>
    </location>
</feature>
<proteinExistence type="inferred from homology"/>
<keyword evidence="11" id="KW-0256">Endoplasmic reticulum</keyword>
<dbReference type="GO" id="GO:0005789">
    <property type="term" value="C:endoplasmic reticulum membrane"/>
    <property type="evidence" value="ECO:0007669"/>
    <property type="project" value="UniProtKB-SubCell"/>
</dbReference>
<evidence type="ECO:0000256" key="13">
    <source>
        <dbReference type="ARBA" id="ARBA00022989"/>
    </source>
</evidence>
<accession>A0A5P1ET41</accession>
<dbReference type="PROSITE" id="PS50089">
    <property type="entry name" value="ZF_RING_2"/>
    <property type="match status" value="1"/>
</dbReference>
<evidence type="ECO:0000313" key="20">
    <source>
        <dbReference type="Proteomes" id="UP000243459"/>
    </source>
</evidence>
<feature type="domain" description="RING-type" evidence="18">
    <location>
        <begin position="333"/>
        <end position="371"/>
    </location>
</feature>
<feature type="transmembrane region" description="Helical" evidence="17">
    <location>
        <begin position="84"/>
        <end position="108"/>
    </location>
</feature>
<evidence type="ECO:0000256" key="17">
    <source>
        <dbReference type="SAM" id="Phobius"/>
    </source>
</evidence>
<evidence type="ECO:0000256" key="11">
    <source>
        <dbReference type="ARBA" id="ARBA00022824"/>
    </source>
</evidence>
<protein>
    <recommendedName>
        <fullName evidence="5">RING-type E3 ubiquitin transferase</fullName>
        <ecNumber evidence="5">2.3.2.27</ecNumber>
    </recommendedName>
</protein>
<dbReference type="InterPro" id="IPR013083">
    <property type="entry name" value="Znf_RING/FYVE/PHD"/>
</dbReference>
<evidence type="ECO:0000256" key="2">
    <source>
        <dbReference type="ARBA" id="ARBA00004477"/>
    </source>
</evidence>
<keyword evidence="6" id="KW-0808">Transferase</keyword>
<dbReference type="GO" id="GO:0043161">
    <property type="term" value="P:proteasome-mediated ubiquitin-dependent protein catabolic process"/>
    <property type="evidence" value="ECO:0007669"/>
    <property type="project" value="TreeGrafter"/>
</dbReference>
<feature type="transmembrane region" description="Helical" evidence="17">
    <location>
        <begin position="210"/>
        <end position="228"/>
    </location>
</feature>
<dbReference type="InterPro" id="IPR050731">
    <property type="entry name" value="HRD1_E3_ubiq-ligases"/>
</dbReference>
<dbReference type="Gene3D" id="3.30.40.10">
    <property type="entry name" value="Zinc/RING finger domain, C3HC4 (zinc finger)"/>
    <property type="match status" value="1"/>
</dbReference>
<evidence type="ECO:0000256" key="9">
    <source>
        <dbReference type="ARBA" id="ARBA00022771"/>
    </source>
</evidence>
<keyword evidence="10" id="KW-0833">Ubl conjugation pathway</keyword>
<dbReference type="InterPro" id="IPR001841">
    <property type="entry name" value="Znf_RING"/>
</dbReference>
<evidence type="ECO:0000256" key="4">
    <source>
        <dbReference type="ARBA" id="ARBA00010089"/>
    </source>
</evidence>
<feature type="compositionally biased region" description="Polar residues" evidence="16">
    <location>
        <begin position="381"/>
        <end position="399"/>
    </location>
</feature>
<dbReference type="Gramene" id="ONK67889">
    <property type="protein sequence ID" value="ONK67889"/>
    <property type="gene ID" value="A4U43_C05F4850"/>
</dbReference>
<keyword evidence="13 17" id="KW-1133">Transmembrane helix</keyword>
<organism evidence="19 20">
    <name type="scientific">Asparagus officinalis</name>
    <name type="common">Garden asparagus</name>
    <dbReference type="NCBI Taxonomy" id="4686"/>
    <lineage>
        <taxon>Eukaryota</taxon>
        <taxon>Viridiplantae</taxon>
        <taxon>Streptophyta</taxon>
        <taxon>Embryophyta</taxon>
        <taxon>Tracheophyta</taxon>
        <taxon>Spermatophyta</taxon>
        <taxon>Magnoliopsida</taxon>
        <taxon>Liliopsida</taxon>
        <taxon>Asparagales</taxon>
        <taxon>Asparagaceae</taxon>
        <taxon>Asparagoideae</taxon>
        <taxon>Asparagus</taxon>
    </lineage>
</organism>
<dbReference type="GO" id="GO:0008270">
    <property type="term" value="F:zinc ion binding"/>
    <property type="evidence" value="ECO:0007669"/>
    <property type="project" value="UniProtKB-KW"/>
</dbReference>
<evidence type="ECO:0000256" key="6">
    <source>
        <dbReference type="ARBA" id="ARBA00022679"/>
    </source>
</evidence>
<dbReference type="GO" id="GO:0036503">
    <property type="term" value="P:ERAD pathway"/>
    <property type="evidence" value="ECO:0007669"/>
    <property type="project" value="TreeGrafter"/>
</dbReference>
<dbReference type="FunFam" id="3.30.40.10:FF:000194">
    <property type="entry name" value="ERAD-associated E3 ubiquitin-protein ligase HRD1A"/>
    <property type="match status" value="1"/>
</dbReference>
<dbReference type="SUPFAM" id="SSF57850">
    <property type="entry name" value="RING/U-box"/>
    <property type="match status" value="1"/>
</dbReference>
<evidence type="ECO:0000256" key="7">
    <source>
        <dbReference type="ARBA" id="ARBA00022692"/>
    </source>
</evidence>
<feature type="transmembrane region" description="Helical" evidence="17">
    <location>
        <begin position="266"/>
        <end position="287"/>
    </location>
</feature>
<evidence type="ECO:0000256" key="10">
    <source>
        <dbReference type="ARBA" id="ARBA00022786"/>
    </source>
</evidence>